<gene>
    <name evidence="1" type="ORF">THOM_3220</name>
</gene>
<organism evidence="1 2">
    <name type="scientific">Trachipleistophora hominis</name>
    <name type="common">Microsporidian parasite</name>
    <dbReference type="NCBI Taxonomy" id="72359"/>
    <lineage>
        <taxon>Eukaryota</taxon>
        <taxon>Fungi</taxon>
        <taxon>Fungi incertae sedis</taxon>
        <taxon>Microsporidia</taxon>
        <taxon>Pleistophoridae</taxon>
        <taxon>Trachipleistophora</taxon>
    </lineage>
</organism>
<dbReference type="AlphaFoldDB" id="L7JRD9"/>
<dbReference type="OMA" id="CACELYL"/>
<protein>
    <submittedName>
        <fullName evidence="1">Uncharacterized protein</fullName>
    </submittedName>
</protein>
<dbReference type="Proteomes" id="UP000011185">
    <property type="component" value="Unassembled WGS sequence"/>
</dbReference>
<evidence type="ECO:0000313" key="2">
    <source>
        <dbReference type="Proteomes" id="UP000011185"/>
    </source>
</evidence>
<dbReference type="InParanoid" id="L7JRD9"/>
<dbReference type="VEuPathDB" id="MicrosporidiaDB:THOM_3220"/>
<accession>L7JRD9</accession>
<dbReference type="EMBL" id="JH994100">
    <property type="protein sequence ID" value="ELQ73845.1"/>
    <property type="molecule type" value="Genomic_DNA"/>
</dbReference>
<name>L7JRD9_TRAHO</name>
<sequence length="472" mass="55595">MFANIFFNIKLFYNLLFDNELMEVINNTNRIFYFNLDNTIEHGRSGIEYRNAMLAVSMDLQARFNKLKVVIDEYEIYQMFLRICENAPEDSCYNSEYLKMYEDDAMNALSEICKTKARIGYQQVIKLVNGRSQRVTCFDSRSATKILENLFLRIVKNNYDNYLQLMGYTSKYECICRSNNNKITKTVELLVKTLKGRFFSSNCTNLFCHNLAYLSRSAVQKFTKANNKNNETKTCKYIVKKLTRKSSKKEGFIELDKCCNPQCAGVMSKHLKQVVYFTIDRNYKAFEQPAQLVTELNEYALFNYSPNNIMIIHINLYSLIIQEFILQNSMPANPWNDFNFSEISNSTTYTNKSRIMNNVILFIEKLIKCHYQNNYFIIVLKKFCAPEQDTSKRINIAGRNHTIDQLKNIYKLLKQKIKDLCCSKLLRKNVFLFKEADFNYETILENIRTNRRVFGNNKYKDACACELYLDEI</sequence>
<dbReference type="HOGENOM" id="CLU_590791_0_0_1"/>
<keyword evidence="2" id="KW-1185">Reference proteome</keyword>
<dbReference type="OrthoDB" id="10465431at2759"/>
<evidence type="ECO:0000313" key="1">
    <source>
        <dbReference type="EMBL" id="ELQ73845.1"/>
    </source>
</evidence>
<reference evidence="1 2" key="1">
    <citation type="journal article" date="2012" name="PLoS Pathog.">
        <title>The genome of the obligate intracellular parasite Trachipleistophora hominis: new insights into microsporidian genome dynamics and reductive evolution.</title>
        <authorList>
            <person name="Heinz E."/>
            <person name="Williams T.A."/>
            <person name="Nakjang S."/>
            <person name="Noel C.J."/>
            <person name="Swan D.C."/>
            <person name="Goldberg A.V."/>
            <person name="Harris S.R."/>
            <person name="Weinmaier T."/>
            <person name="Markert S."/>
            <person name="Becher D."/>
            <person name="Bernhardt J."/>
            <person name="Dagan T."/>
            <person name="Hacker C."/>
            <person name="Lucocq J.M."/>
            <person name="Schweder T."/>
            <person name="Rattei T."/>
            <person name="Hall N."/>
            <person name="Hirt R.P."/>
            <person name="Embley T.M."/>
        </authorList>
    </citation>
    <scope>NUCLEOTIDE SEQUENCE [LARGE SCALE GENOMIC DNA]</scope>
</reference>
<proteinExistence type="predicted"/>